<dbReference type="SMART" id="SM00450">
    <property type="entry name" value="RHOD"/>
    <property type="match status" value="2"/>
</dbReference>
<dbReference type="eggNOG" id="KOG1529">
    <property type="taxonomic scope" value="Eukaryota"/>
</dbReference>
<evidence type="ECO:0000256" key="1">
    <source>
        <dbReference type="ARBA" id="ARBA00022679"/>
    </source>
</evidence>
<comment type="caution">
    <text evidence="5">The sequence shown here is derived from an EMBL/GenBank/DDBJ whole genome shotgun (WGS) entry which is preliminary data.</text>
</comment>
<dbReference type="GO" id="GO:0004792">
    <property type="term" value="F:thiosulfate-cyanide sulfurtransferase activity"/>
    <property type="evidence" value="ECO:0007669"/>
    <property type="project" value="TreeGrafter"/>
</dbReference>
<accession>K0RXA4</accession>
<feature type="region of interest" description="Disordered" evidence="3">
    <location>
        <begin position="1"/>
        <end position="34"/>
    </location>
</feature>
<dbReference type="AlphaFoldDB" id="K0RXA4"/>
<dbReference type="InterPro" id="IPR045078">
    <property type="entry name" value="TST/MPST-like"/>
</dbReference>
<feature type="domain" description="Rhodanese" evidence="4">
    <location>
        <begin position="333"/>
        <end position="445"/>
    </location>
</feature>
<dbReference type="PANTHER" id="PTHR11364:SF27">
    <property type="entry name" value="SULFURTRANSFERASE"/>
    <property type="match status" value="1"/>
</dbReference>
<evidence type="ECO:0000259" key="4">
    <source>
        <dbReference type="PROSITE" id="PS50206"/>
    </source>
</evidence>
<dbReference type="SUPFAM" id="SSF52821">
    <property type="entry name" value="Rhodanese/Cell cycle control phosphatase"/>
    <property type="match status" value="2"/>
</dbReference>
<dbReference type="GO" id="GO:0005739">
    <property type="term" value="C:mitochondrion"/>
    <property type="evidence" value="ECO:0007669"/>
    <property type="project" value="TreeGrafter"/>
</dbReference>
<dbReference type="InterPro" id="IPR036873">
    <property type="entry name" value="Rhodanese-like_dom_sf"/>
</dbReference>
<protein>
    <recommendedName>
        <fullName evidence="4">Rhodanese domain-containing protein</fullName>
    </recommendedName>
</protein>
<proteinExistence type="predicted"/>
<dbReference type="Pfam" id="PF00581">
    <property type="entry name" value="Rhodanese"/>
    <property type="match status" value="1"/>
</dbReference>
<feature type="domain" description="Rhodanese" evidence="4">
    <location>
        <begin position="165"/>
        <end position="275"/>
    </location>
</feature>
<dbReference type="CDD" id="cd01449">
    <property type="entry name" value="TST_Repeat_2"/>
    <property type="match status" value="1"/>
</dbReference>
<evidence type="ECO:0000313" key="5">
    <source>
        <dbReference type="EMBL" id="EJK51357.1"/>
    </source>
</evidence>
<dbReference type="PROSITE" id="PS50206">
    <property type="entry name" value="RHODANESE_3"/>
    <property type="match status" value="2"/>
</dbReference>
<gene>
    <name evidence="5" type="ORF">THAOC_29475</name>
</gene>
<keyword evidence="6" id="KW-1185">Reference proteome</keyword>
<keyword evidence="2" id="KW-0677">Repeat</keyword>
<dbReference type="OrthoDB" id="270167at2759"/>
<evidence type="ECO:0000313" key="6">
    <source>
        <dbReference type="Proteomes" id="UP000266841"/>
    </source>
</evidence>
<name>K0RXA4_THAOC</name>
<evidence type="ECO:0000256" key="3">
    <source>
        <dbReference type="SAM" id="MobiDB-lite"/>
    </source>
</evidence>
<reference evidence="5 6" key="1">
    <citation type="journal article" date="2012" name="Genome Biol.">
        <title>Genome and low-iron response of an oceanic diatom adapted to chronic iron limitation.</title>
        <authorList>
            <person name="Lommer M."/>
            <person name="Specht M."/>
            <person name="Roy A.S."/>
            <person name="Kraemer L."/>
            <person name="Andreson R."/>
            <person name="Gutowska M.A."/>
            <person name="Wolf J."/>
            <person name="Bergner S.V."/>
            <person name="Schilhabel M.B."/>
            <person name="Klostermeier U.C."/>
            <person name="Beiko R.G."/>
            <person name="Rosenstiel P."/>
            <person name="Hippler M."/>
            <person name="Laroche J."/>
        </authorList>
    </citation>
    <scope>NUCLEOTIDE SEQUENCE [LARGE SCALE GENOMIC DNA]</scope>
    <source>
        <strain evidence="5 6">CCMP1005</strain>
    </source>
</reference>
<keyword evidence="1" id="KW-0808">Transferase</keyword>
<dbReference type="Gene3D" id="3.40.250.10">
    <property type="entry name" value="Rhodanese-like domain"/>
    <property type="match status" value="2"/>
</dbReference>
<dbReference type="OMA" id="FIDGSWY"/>
<evidence type="ECO:0000256" key="2">
    <source>
        <dbReference type="ARBA" id="ARBA00022737"/>
    </source>
</evidence>
<dbReference type="InterPro" id="IPR001763">
    <property type="entry name" value="Rhodanese-like_dom"/>
</dbReference>
<dbReference type="Proteomes" id="UP000266841">
    <property type="component" value="Unassembled WGS sequence"/>
</dbReference>
<dbReference type="EMBL" id="AGNL01041770">
    <property type="protein sequence ID" value="EJK51357.1"/>
    <property type="molecule type" value="Genomic_DNA"/>
</dbReference>
<dbReference type="PANTHER" id="PTHR11364">
    <property type="entry name" value="THIOSULFATE SULFERTANSFERASE"/>
    <property type="match status" value="1"/>
</dbReference>
<sequence>MTVLTPSQRGRTRARDKDIASPRQPRRLGTPRSLGAELTLNDALEDPVTCTPAYFVAVHVRGFEKSSACMMMQLGWTKAALTLFLMRRCGGFSPRRTTRFNKEARLATKRKLSAVPLSEQLKDTLVSVKQCADMVNEQREEMLSSVVFIDGSWYHKPDPTTNKMRNPAEEFKVGPRMPQSKYLDIDAIACSNDLFPELNPKDLPHMMPPERWFALAMDAYGISNEQHIIVYARRGALFAPRVWFLFLSMGHDPNKIHVMQGSIEDYIEQGGPVEEGWLPEAIGQTEYAKCFDSGILNVTQLHIEHYHESTTPQYIAREATHICGKEAVRQAVEGDGTVILDTRSSGYKKYGHMPGSLHLPYSKIASEGNALVVNSESALKELFVTRNVDYLDANQKIILSCGSGVSVCHGFLALKLLGREITEENTFIYDASWAEWGQEDDLPKILPG</sequence>
<organism evidence="5 6">
    <name type="scientific">Thalassiosira oceanica</name>
    <name type="common">Marine diatom</name>
    <dbReference type="NCBI Taxonomy" id="159749"/>
    <lineage>
        <taxon>Eukaryota</taxon>
        <taxon>Sar</taxon>
        <taxon>Stramenopiles</taxon>
        <taxon>Ochrophyta</taxon>
        <taxon>Bacillariophyta</taxon>
        <taxon>Coscinodiscophyceae</taxon>
        <taxon>Thalassiosirophycidae</taxon>
        <taxon>Thalassiosirales</taxon>
        <taxon>Thalassiosiraceae</taxon>
        <taxon>Thalassiosira</taxon>
    </lineage>
</organism>